<keyword evidence="4 10" id="KW-0812">Transmembrane</keyword>
<keyword evidence="6 10" id="KW-1133">Transmembrane helix</keyword>
<evidence type="ECO:0000256" key="5">
    <source>
        <dbReference type="ARBA" id="ARBA00022725"/>
    </source>
</evidence>
<accession>A0ABR3H255</accession>
<keyword evidence="3 10" id="KW-0716">Sensory transduction</keyword>
<reference evidence="11 12" key="1">
    <citation type="submission" date="2024-06" db="EMBL/GenBank/DDBJ databases">
        <title>A chromosome-level genome assembly of beet webworm, Loxostege sticticalis.</title>
        <authorList>
            <person name="Zhang Y."/>
        </authorList>
    </citation>
    <scope>NUCLEOTIDE SEQUENCE [LARGE SCALE GENOMIC DNA]</scope>
    <source>
        <strain evidence="11">AQ026</strain>
        <tissue evidence="11">Whole body</tissue>
    </source>
</reference>
<dbReference type="Pfam" id="PF02949">
    <property type="entry name" value="7tm_6"/>
    <property type="match status" value="1"/>
</dbReference>
<comment type="caution">
    <text evidence="11">The sequence shown here is derived from an EMBL/GenBank/DDBJ whole genome shotgun (WGS) entry which is preliminary data.</text>
</comment>
<sequence>MNLKMNFLKRYTEEDLVNIEEHNFGPFHKVYQWLTFTLTLGLLFPNPASERFRLTFIIVLLVTIQPLAVMIFIDMYKCWQERDIFNIIRHSTIIGPFLGAFFKMFLMYWKRVQTKSIVDQINSDHEAFNHLPRKQQDIAFLYIKAGVRNVERIWAPLVSVAIMMFPGMAVILTLYSYTFNDIPKKYMIHELNPPFSTDPEDMSRSPYFEVLFVYETGAAIICVLNYTAYDGLFGVATNHACMKMSLCCVKLNDAFACEDQEEMYRGVLAFIEEQQKMYKFVDLIQEIFNIWLFAILMSTMIQIGSLLFHISAGYGFDLRYTLFSFTSVVHIFLPCKHAATLKSMSTEMATMIYISGWERSRDRRVLRMIPFMLARAQVPNYITAFGMFVFDMELFVFILRTSYSMYTLIRP</sequence>
<dbReference type="Proteomes" id="UP001549920">
    <property type="component" value="Unassembled WGS sequence"/>
</dbReference>
<evidence type="ECO:0000256" key="1">
    <source>
        <dbReference type="ARBA" id="ARBA00004651"/>
    </source>
</evidence>
<evidence type="ECO:0000256" key="4">
    <source>
        <dbReference type="ARBA" id="ARBA00022692"/>
    </source>
</evidence>
<evidence type="ECO:0000313" key="12">
    <source>
        <dbReference type="Proteomes" id="UP001549920"/>
    </source>
</evidence>
<dbReference type="EMBL" id="JBEUOH010000029">
    <property type="protein sequence ID" value="KAL0858879.1"/>
    <property type="molecule type" value="Genomic_DNA"/>
</dbReference>
<evidence type="ECO:0000313" key="11">
    <source>
        <dbReference type="EMBL" id="KAL0858879.1"/>
    </source>
</evidence>
<dbReference type="PANTHER" id="PTHR21137:SF35">
    <property type="entry name" value="ODORANT RECEPTOR 19A-RELATED"/>
    <property type="match status" value="1"/>
</dbReference>
<dbReference type="InterPro" id="IPR004117">
    <property type="entry name" value="7tm6_olfct_rcpt"/>
</dbReference>
<evidence type="ECO:0000256" key="7">
    <source>
        <dbReference type="ARBA" id="ARBA00023136"/>
    </source>
</evidence>
<evidence type="ECO:0000256" key="2">
    <source>
        <dbReference type="ARBA" id="ARBA00022475"/>
    </source>
</evidence>
<keyword evidence="8 10" id="KW-0675">Receptor</keyword>
<evidence type="ECO:0000256" key="9">
    <source>
        <dbReference type="ARBA" id="ARBA00023224"/>
    </source>
</evidence>
<keyword evidence="5 10" id="KW-0552">Olfaction</keyword>
<comment type="similarity">
    <text evidence="10">Belongs to the insect chemoreceptor superfamily. Heteromeric odorant receptor channel (TC 1.A.69) family.</text>
</comment>
<dbReference type="PANTHER" id="PTHR21137">
    <property type="entry name" value="ODORANT RECEPTOR"/>
    <property type="match status" value="1"/>
</dbReference>
<feature type="transmembrane region" description="Helical" evidence="10">
    <location>
        <begin position="87"/>
        <end position="109"/>
    </location>
</feature>
<comment type="caution">
    <text evidence="10">Lacks conserved residue(s) required for the propagation of feature annotation.</text>
</comment>
<keyword evidence="12" id="KW-1185">Reference proteome</keyword>
<protein>
    <recommendedName>
        <fullName evidence="10">Odorant receptor</fullName>
    </recommendedName>
</protein>
<keyword evidence="7 10" id="KW-0472">Membrane</keyword>
<feature type="transmembrane region" description="Helical" evidence="10">
    <location>
        <begin position="287"/>
        <end position="312"/>
    </location>
</feature>
<feature type="transmembrane region" description="Helical" evidence="10">
    <location>
        <begin position="153"/>
        <end position="177"/>
    </location>
</feature>
<keyword evidence="9 10" id="KW-0807">Transducer</keyword>
<evidence type="ECO:0000256" key="3">
    <source>
        <dbReference type="ARBA" id="ARBA00022606"/>
    </source>
</evidence>
<gene>
    <name evidence="11" type="ORF">ABMA27_011322</name>
</gene>
<evidence type="ECO:0000256" key="8">
    <source>
        <dbReference type="ARBA" id="ARBA00023170"/>
    </source>
</evidence>
<feature type="transmembrane region" description="Helical" evidence="10">
    <location>
        <begin position="54"/>
        <end position="75"/>
    </location>
</feature>
<organism evidence="11 12">
    <name type="scientific">Loxostege sticticalis</name>
    <name type="common">Beet webworm moth</name>
    <dbReference type="NCBI Taxonomy" id="481309"/>
    <lineage>
        <taxon>Eukaryota</taxon>
        <taxon>Metazoa</taxon>
        <taxon>Ecdysozoa</taxon>
        <taxon>Arthropoda</taxon>
        <taxon>Hexapoda</taxon>
        <taxon>Insecta</taxon>
        <taxon>Pterygota</taxon>
        <taxon>Neoptera</taxon>
        <taxon>Endopterygota</taxon>
        <taxon>Lepidoptera</taxon>
        <taxon>Glossata</taxon>
        <taxon>Ditrysia</taxon>
        <taxon>Pyraloidea</taxon>
        <taxon>Crambidae</taxon>
        <taxon>Pyraustinae</taxon>
        <taxon>Loxostege</taxon>
    </lineage>
</organism>
<name>A0ABR3H255_LOXSC</name>
<feature type="transmembrane region" description="Helical" evidence="10">
    <location>
        <begin position="378"/>
        <end position="399"/>
    </location>
</feature>
<keyword evidence="2" id="KW-1003">Cell membrane</keyword>
<comment type="subcellular location">
    <subcellularLocation>
        <location evidence="1 10">Cell membrane</location>
        <topology evidence="1 10">Multi-pass membrane protein</topology>
    </subcellularLocation>
</comment>
<evidence type="ECO:0000256" key="10">
    <source>
        <dbReference type="RuleBase" id="RU351113"/>
    </source>
</evidence>
<proteinExistence type="inferred from homology"/>
<evidence type="ECO:0000256" key="6">
    <source>
        <dbReference type="ARBA" id="ARBA00022989"/>
    </source>
</evidence>